<accession>A0A1T5DRX9</accession>
<organism evidence="2 4">
    <name type="scientific">Rhizorhabdus histidinilytica</name>
    <dbReference type="NCBI Taxonomy" id="439228"/>
    <lineage>
        <taxon>Bacteria</taxon>
        <taxon>Pseudomonadati</taxon>
        <taxon>Pseudomonadota</taxon>
        <taxon>Alphaproteobacteria</taxon>
        <taxon>Sphingomonadales</taxon>
        <taxon>Sphingomonadaceae</taxon>
        <taxon>Rhizorhabdus</taxon>
    </lineage>
</organism>
<feature type="non-terminal residue" evidence="2">
    <location>
        <position position="31"/>
    </location>
</feature>
<dbReference type="Gene3D" id="3.40.50.720">
    <property type="entry name" value="NAD(P)-binding Rossmann-like Domain"/>
    <property type="match status" value="1"/>
</dbReference>
<dbReference type="AlphaFoldDB" id="A0A1T5DRX9"/>
<dbReference type="GO" id="GO:0006006">
    <property type="term" value="P:glucose metabolic process"/>
    <property type="evidence" value="ECO:0007669"/>
    <property type="project" value="InterPro"/>
</dbReference>
<dbReference type="SUPFAM" id="SSF51735">
    <property type="entry name" value="NAD(P)-binding Rossmann-fold domains"/>
    <property type="match status" value="1"/>
</dbReference>
<evidence type="ECO:0000313" key="4">
    <source>
        <dbReference type="Proteomes" id="UP000189818"/>
    </source>
</evidence>
<dbReference type="GO" id="GO:0050661">
    <property type="term" value="F:NADP binding"/>
    <property type="evidence" value="ECO:0007669"/>
    <property type="project" value="InterPro"/>
</dbReference>
<reference evidence="2" key="2">
    <citation type="submission" date="2017-02" db="EMBL/GenBank/DDBJ databases">
        <authorList>
            <person name="Peterson S.W."/>
        </authorList>
    </citation>
    <scope>NUCLEOTIDE SEQUENCE [LARGE SCALE GENOMIC DNA]</scope>
    <source>
        <strain evidence="2">UM2</strain>
    </source>
</reference>
<name>A0A1T5DRX9_9SPHN</name>
<dbReference type="OrthoDB" id="9802739at2"/>
<dbReference type="InterPro" id="IPR022674">
    <property type="entry name" value="G6P_DH_NAD-bd"/>
</dbReference>
<proteinExistence type="predicted"/>
<dbReference type="EMBL" id="FUYM01000005">
    <property type="protein sequence ID" value="SKB74468.1"/>
    <property type="molecule type" value="Genomic_DNA"/>
</dbReference>
<gene>
    <name evidence="2" type="ORF">SAMN06295920_105400</name>
    <name evidence="3" type="ORF">SAMN06295920_112100</name>
</gene>
<dbReference type="RefSeq" id="WP_139385104.1">
    <property type="nucleotide sequence ID" value="NZ_FUYM01000005.1"/>
</dbReference>
<keyword evidence="4" id="KW-1185">Reference proteome</keyword>
<evidence type="ECO:0000313" key="2">
    <source>
        <dbReference type="EMBL" id="SKB74468.1"/>
    </source>
</evidence>
<dbReference type="EMBL" id="FUYM01000012">
    <property type="protein sequence ID" value="SKC04536.1"/>
    <property type="molecule type" value="Genomic_DNA"/>
</dbReference>
<dbReference type="InterPro" id="IPR036291">
    <property type="entry name" value="NAD(P)-bd_dom_sf"/>
</dbReference>
<evidence type="ECO:0000313" key="3">
    <source>
        <dbReference type="EMBL" id="SKC04536.1"/>
    </source>
</evidence>
<evidence type="ECO:0000259" key="1">
    <source>
        <dbReference type="Pfam" id="PF00479"/>
    </source>
</evidence>
<sequence>MTAPSEKLLLFGATGDLSQRMLLPSLYGLAA</sequence>
<dbReference type="Proteomes" id="UP000189818">
    <property type="component" value="Unassembled WGS sequence"/>
</dbReference>
<feature type="domain" description="Glucose-6-phosphate dehydrogenase NAD-binding" evidence="1">
    <location>
        <begin position="10"/>
        <end position="30"/>
    </location>
</feature>
<reference evidence="4" key="1">
    <citation type="submission" date="2017-02" db="EMBL/GenBank/DDBJ databases">
        <authorList>
            <person name="Varghese N."/>
            <person name="Submissions S."/>
        </authorList>
    </citation>
    <scope>NUCLEOTIDE SEQUENCE [LARGE SCALE GENOMIC DNA]</scope>
    <source>
        <strain evidence="4">UM2</strain>
    </source>
</reference>
<dbReference type="Pfam" id="PF00479">
    <property type="entry name" value="G6PD_N"/>
    <property type="match status" value="1"/>
</dbReference>
<dbReference type="GO" id="GO:0016614">
    <property type="term" value="F:oxidoreductase activity, acting on CH-OH group of donors"/>
    <property type="evidence" value="ECO:0007669"/>
    <property type="project" value="InterPro"/>
</dbReference>
<protein>
    <submittedName>
        <fullName evidence="2">Glucose-6-phosphate dehydrogenase, NAD binding domain</fullName>
    </submittedName>
</protein>